<keyword evidence="3" id="KW-1185">Reference proteome</keyword>
<proteinExistence type="predicted"/>
<feature type="region of interest" description="Disordered" evidence="1">
    <location>
        <begin position="141"/>
        <end position="228"/>
    </location>
</feature>
<evidence type="ECO:0000256" key="1">
    <source>
        <dbReference type="SAM" id="MobiDB-lite"/>
    </source>
</evidence>
<feature type="compositionally biased region" description="Acidic residues" evidence="1">
    <location>
        <begin position="157"/>
        <end position="196"/>
    </location>
</feature>
<accession>A0AAN8RME2</accession>
<name>A0AAN8RME2_9PEZI</name>
<dbReference type="AlphaFoldDB" id="A0AAN8RME2"/>
<dbReference type="EMBL" id="JAVHJM010000005">
    <property type="protein sequence ID" value="KAK6513665.1"/>
    <property type="molecule type" value="Genomic_DNA"/>
</dbReference>
<organism evidence="2 3">
    <name type="scientific">Arthrobotrys conoides</name>
    <dbReference type="NCBI Taxonomy" id="74498"/>
    <lineage>
        <taxon>Eukaryota</taxon>
        <taxon>Fungi</taxon>
        <taxon>Dikarya</taxon>
        <taxon>Ascomycota</taxon>
        <taxon>Pezizomycotina</taxon>
        <taxon>Orbiliomycetes</taxon>
        <taxon>Orbiliales</taxon>
        <taxon>Orbiliaceae</taxon>
        <taxon>Arthrobotrys</taxon>
    </lineage>
</organism>
<evidence type="ECO:0000313" key="2">
    <source>
        <dbReference type="EMBL" id="KAK6513665.1"/>
    </source>
</evidence>
<gene>
    <name evidence="2" type="ORF">TWF506_008104</name>
</gene>
<protein>
    <submittedName>
        <fullName evidence="2">Uncharacterized protein</fullName>
    </submittedName>
</protein>
<sequence length="358" mass="41189">MSHGASKNPAPYQDLEADEKIFGHLAETFDRTLYYDDGKNPLQPSWLEPFIPSAQFVAPEYNYAPQGVQNQKIPNEIKPGLESNISQSVENSEYPSQWTVPREAEEVRITRIAPLLRPPPSPKRKPFQGWIRGVTWHPVEIPPGAYDDPNRIPSPPDSDDENEQDRESDFDSDDEYEYYMDSEEEIIIPDEEESEVESEKEKPVKVRTRKQLATPKARTAAGKGSGSHAYSLQEKNFLIWAVGCPPDSPKQKFTSIRRGIEKPNWPELSNALDQWMKDHYPDLQTPFRNPSTLQEQWSRPEKVPPGQPKKVVRVKESWDALTNPSILNSKAQPWEDTTEFQQDRQRMDAWYASLSERL</sequence>
<feature type="compositionally biased region" description="Polar residues" evidence="1">
    <location>
        <begin position="286"/>
        <end position="297"/>
    </location>
</feature>
<comment type="caution">
    <text evidence="2">The sequence shown here is derived from an EMBL/GenBank/DDBJ whole genome shotgun (WGS) entry which is preliminary data.</text>
</comment>
<reference evidence="2 3" key="1">
    <citation type="submission" date="2019-10" db="EMBL/GenBank/DDBJ databases">
        <authorList>
            <person name="Palmer J.M."/>
        </authorList>
    </citation>
    <scope>NUCLEOTIDE SEQUENCE [LARGE SCALE GENOMIC DNA]</scope>
    <source>
        <strain evidence="2 3">TWF506</strain>
    </source>
</reference>
<feature type="region of interest" description="Disordered" evidence="1">
    <location>
        <begin position="281"/>
        <end position="310"/>
    </location>
</feature>
<dbReference type="Proteomes" id="UP001307849">
    <property type="component" value="Unassembled WGS sequence"/>
</dbReference>
<evidence type="ECO:0000313" key="3">
    <source>
        <dbReference type="Proteomes" id="UP001307849"/>
    </source>
</evidence>